<dbReference type="NCBIfam" id="TIGR00912">
    <property type="entry name" value="2A0309"/>
    <property type="match status" value="1"/>
</dbReference>
<dbReference type="Pfam" id="PF03845">
    <property type="entry name" value="Spore_permease"/>
    <property type="match status" value="1"/>
</dbReference>
<feature type="transmembrane region" description="Helical" evidence="8">
    <location>
        <begin position="169"/>
        <end position="189"/>
    </location>
</feature>
<feature type="transmembrane region" description="Helical" evidence="8">
    <location>
        <begin position="23"/>
        <end position="42"/>
    </location>
</feature>
<evidence type="ECO:0000256" key="7">
    <source>
        <dbReference type="ARBA" id="ARBA00023136"/>
    </source>
</evidence>
<evidence type="ECO:0000256" key="1">
    <source>
        <dbReference type="ARBA" id="ARBA00004141"/>
    </source>
</evidence>
<dbReference type="PANTHER" id="PTHR34975:SF2">
    <property type="entry name" value="SPORE GERMINATION PROTEIN A2"/>
    <property type="match status" value="1"/>
</dbReference>
<sequence length="344" mass="38819">MLGIGMLTLPRTITEKVHSSDGWIVLILNGLLIGLFICLLVAMLKKHQVTSYYTYMEEAYGRLLSKVIGLLVVLYFVSVASFEVLAMSEMVRFYLLEDTPEEIVILTLILASVHLLTGKIKAIAKVCVFFLPLTIVIVLFIYLLSIRIVDLKNIQPVLGKGFLPVMKGMGTGTLSFFGIELFIFLFGLVKNQKKVRSGVLLGFFIPVILYVITYVLVVAALTVPEVKAVTWPTISFIQSFEVKGIFIERLELFLLITWILQFFCTHAIYSYFAAEGMTKIFNNSYTTNLIVLVPVMFILAEIPKNTIQIFKMSDMLGYVFPVILIGLPIVTFVIVQVKRSRRSR</sequence>
<evidence type="ECO:0000256" key="8">
    <source>
        <dbReference type="SAM" id="Phobius"/>
    </source>
</evidence>
<dbReference type="InterPro" id="IPR004761">
    <property type="entry name" value="Spore_GerAB"/>
</dbReference>
<dbReference type="AlphaFoldDB" id="A0A125QSE7"/>
<feature type="transmembrane region" description="Helical" evidence="8">
    <location>
        <begin position="201"/>
        <end position="223"/>
    </location>
</feature>
<reference evidence="9 10" key="1">
    <citation type="submission" date="2015-11" db="EMBL/GenBank/DDBJ databases">
        <title>Genome Sequence of Bacillus simplex strain VanAntwerpen2.</title>
        <authorList>
            <person name="Couger M.B."/>
        </authorList>
    </citation>
    <scope>NUCLEOTIDE SEQUENCE [LARGE SCALE GENOMIC DNA]</scope>
    <source>
        <strain evidence="9 10">VanAntwerpen02</strain>
    </source>
</reference>
<keyword evidence="10" id="KW-1185">Reference proteome</keyword>
<evidence type="ECO:0000256" key="2">
    <source>
        <dbReference type="ARBA" id="ARBA00007998"/>
    </source>
</evidence>
<keyword evidence="4" id="KW-0309">Germination</keyword>
<evidence type="ECO:0000256" key="5">
    <source>
        <dbReference type="ARBA" id="ARBA00022692"/>
    </source>
</evidence>
<protein>
    <submittedName>
        <fullName evidence="9">Spore gernimation protein</fullName>
    </submittedName>
</protein>
<name>A0A125QSE7_9BACI</name>
<gene>
    <name evidence="9" type="ORF">AS888_16000</name>
</gene>
<evidence type="ECO:0000256" key="3">
    <source>
        <dbReference type="ARBA" id="ARBA00022448"/>
    </source>
</evidence>
<dbReference type="GO" id="GO:0009847">
    <property type="term" value="P:spore germination"/>
    <property type="evidence" value="ECO:0007669"/>
    <property type="project" value="InterPro"/>
</dbReference>
<comment type="caution">
    <text evidence="9">The sequence shown here is derived from an EMBL/GenBank/DDBJ whole genome shotgun (WGS) entry which is preliminary data.</text>
</comment>
<feature type="transmembrane region" description="Helical" evidence="8">
    <location>
        <begin position="315"/>
        <end position="335"/>
    </location>
</feature>
<dbReference type="EMBL" id="LNNH01000012">
    <property type="protein sequence ID" value="KWW21477.1"/>
    <property type="molecule type" value="Genomic_DNA"/>
</dbReference>
<keyword evidence="6 8" id="KW-1133">Transmembrane helix</keyword>
<dbReference type="PANTHER" id="PTHR34975">
    <property type="entry name" value="SPORE GERMINATION PROTEIN A2"/>
    <property type="match status" value="1"/>
</dbReference>
<feature type="transmembrane region" description="Helical" evidence="8">
    <location>
        <begin position="102"/>
        <end position="120"/>
    </location>
</feature>
<dbReference type="Proteomes" id="UP000064189">
    <property type="component" value="Unassembled WGS sequence"/>
</dbReference>
<keyword evidence="7 8" id="KW-0472">Membrane</keyword>
<dbReference type="GO" id="GO:0016020">
    <property type="term" value="C:membrane"/>
    <property type="evidence" value="ECO:0007669"/>
    <property type="project" value="UniProtKB-SubCell"/>
</dbReference>
<proteinExistence type="inferred from homology"/>
<evidence type="ECO:0000256" key="4">
    <source>
        <dbReference type="ARBA" id="ARBA00022544"/>
    </source>
</evidence>
<feature type="transmembrane region" description="Helical" evidence="8">
    <location>
        <begin position="252"/>
        <end position="273"/>
    </location>
</feature>
<accession>A0A125QSE7</accession>
<comment type="subcellular location">
    <subcellularLocation>
        <location evidence="1">Membrane</location>
        <topology evidence="1">Multi-pass membrane protein</topology>
    </subcellularLocation>
</comment>
<keyword evidence="5 8" id="KW-0812">Transmembrane</keyword>
<organism evidence="9 10">
    <name type="scientific">Peribacillus simplex</name>
    <dbReference type="NCBI Taxonomy" id="1478"/>
    <lineage>
        <taxon>Bacteria</taxon>
        <taxon>Bacillati</taxon>
        <taxon>Bacillota</taxon>
        <taxon>Bacilli</taxon>
        <taxon>Bacillales</taxon>
        <taxon>Bacillaceae</taxon>
        <taxon>Peribacillus</taxon>
    </lineage>
</organism>
<feature type="transmembrane region" description="Helical" evidence="8">
    <location>
        <begin position="63"/>
        <end position="82"/>
    </location>
</feature>
<keyword evidence="3" id="KW-0813">Transport</keyword>
<feature type="transmembrane region" description="Helical" evidence="8">
    <location>
        <begin position="285"/>
        <end position="303"/>
    </location>
</feature>
<comment type="similarity">
    <text evidence="2">Belongs to the amino acid-polyamine-organocation (APC) superfamily. Spore germination protein (SGP) (TC 2.A.3.9) family.</text>
</comment>
<evidence type="ECO:0000313" key="9">
    <source>
        <dbReference type="EMBL" id="KWW21477.1"/>
    </source>
</evidence>
<evidence type="ECO:0000256" key="6">
    <source>
        <dbReference type="ARBA" id="ARBA00022989"/>
    </source>
</evidence>
<evidence type="ECO:0000313" key="10">
    <source>
        <dbReference type="Proteomes" id="UP000064189"/>
    </source>
</evidence>
<feature type="transmembrane region" description="Helical" evidence="8">
    <location>
        <begin position="127"/>
        <end position="149"/>
    </location>
</feature>